<dbReference type="InterPro" id="IPR029032">
    <property type="entry name" value="AhpD-like"/>
</dbReference>
<keyword evidence="2" id="KW-1185">Reference proteome</keyword>
<gene>
    <name evidence="1" type="ORF">EBBID32_33450</name>
</gene>
<evidence type="ECO:0000313" key="1">
    <source>
        <dbReference type="EMBL" id="CCW18987.1"/>
    </source>
</evidence>
<evidence type="ECO:0000313" key="2">
    <source>
        <dbReference type="Proteomes" id="UP000013201"/>
    </source>
</evidence>
<reference evidence="2" key="2">
    <citation type="submission" date="2013-04" db="EMBL/GenBank/DDBJ databases">
        <title>Bisphenol A degrading Sphingobium sp. strain BiD32.</title>
        <authorList>
            <person name="Nielsen J.L."/>
            <person name="Zhou N.A."/>
            <person name="Kjeldal H."/>
        </authorList>
    </citation>
    <scope>NUCLEOTIDE SEQUENCE [LARGE SCALE GENOMIC DNA]</scope>
    <source>
        <strain evidence="2">BiD32</strain>
    </source>
</reference>
<accession>N1MTK3</accession>
<protein>
    <submittedName>
        <fullName evidence="1">Uncharacterized protein</fullName>
    </submittedName>
</protein>
<dbReference type="Proteomes" id="UP000013201">
    <property type="component" value="Unassembled WGS sequence"/>
</dbReference>
<name>N1MTK3_9SPHN</name>
<reference evidence="1 2" key="1">
    <citation type="submission" date="2013-03" db="EMBL/GenBank/DDBJ databases">
        <authorList>
            <person name="Le V."/>
        </authorList>
    </citation>
    <scope>NUCLEOTIDE SEQUENCE [LARGE SCALE GENOMIC DNA]</scope>
    <source>
        <strain evidence="1 2">BiD32</strain>
    </source>
</reference>
<dbReference type="SUPFAM" id="SSF69118">
    <property type="entry name" value="AhpD-like"/>
    <property type="match status" value="1"/>
</dbReference>
<dbReference type="EMBL" id="CAVK010000162">
    <property type="protein sequence ID" value="CCW18987.1"/>
    <property type="molecule type" value="Genomic_DNA"/>
</dbReference>
<proteinExistence type="predicted"/>
<sequence>MYPVSAYSFLLANRPDMLKYHLRQMQYLHAVPETNRLSLPVTTLAMLHWYSCNRVVEGIIHEVRASHSAGASKVQVNEIFALAFMHSGPSGFREVYDQAFDYMESYSDPQDKLTWPEGWDPDPEAFRSGLDFDNPDFGPGEVDLLDAWYAGTIGYTPRSVKFLIQQNPRFLKAHRAKFEAALKTGGLPKQIVPYILIHYNMNRGFREGIREAALLGKAWGMSKGHIIDAVTLGTGYMAGIDGVYIVDEAIGDLLENWA</sequence>
<dbReference type="AlphaFoldDB" id="N1MTK3"/>
<organism evidence="1 2">
    <name type="scientific">Sphingobium indicum BiD32</name>
    <dbReference type="NCBI Taxonomy" id="1301087"/>
    <lineage>
        <taxon>Bacteria</taxon>
        <taxon>Pseudomonadati</taxon>
        <taxon>Pseudomonadota</taxon>
        <taxon>Alphaproteobacteria</taxon>
        <taxon>Sphingomonadales</taxon>
        <taxon>Sphingomonadaceae</taxon>
        <taxon>Sphingobium</taxon>
    </lineage>
</organism>
<comment type="caution">
    <text evidence="1">The sequence shown here is derived from an EMBL/GenBank/DDBJ whole genome shotgun (WGS) entry which is preliminary data.</text>
</comment>